<keyword evidence="3" id="KW-1185">Reference proteome</keyword>
<evidence type="ECO:0000313" key="3">
    <source>
        <dbReference type="Proteomes" id="UP001145069"/>
    </source>
</evidence>
<feature type="domain" description="M23ase beta-sheet core" evidence="1">
    <location>
        <begin position="2"/>
        <end position="86"/>
    </location>
</feature>
<comment type="caution">
    <text evidence="2">The sequence shown here is derived from an EMBL/GenBank/DDBJ whole genome shotgun (WGS) entry which is preliminary data.</text>
</comment>
<dbReference type="PANTHER" id="PTHR21666:SF270">
    <property type="entry name" value="MUREIN HYDROLASE ACTIVATOR ENVC"/>
    <property type="match status" value="1"/>
</dbReference>
<dbReference type="Gene3D" id="2.70.70.10">
    <property type="entry name" value="Glucose Permease (Domain IIA)"/>
    <property type="match status" value="1"/>
</dbReference>
<dbReference type="AlphaFoldDB" id="A0A9X3WC69"/>
<dbReference type="GO" id="GO:0004222">
    <property type="term" value="F:metalloendopeptidase activity"/>
    <property type="evidence" value="ECO:0007669"/>
    <property type="project" value="TreeGrafter"/>
</dbReference>
<dbReference type="SUPFAM" id="SSF51261">
    <property type="entry name" value="Duplicated hybrid motif"/>
    <property type="match status" value="1"/>
</dbReference>
<proteinExistence type="predicted"/>
<evidence type="ECO:0000313" key="2">
    <source>
        <dbReference type="EMBL" id="MDC3416143.1"/>
    </source>
</evidence>
<sequence length="97" mass="10156">MADGIVISTNTPWDGQMNGYGNVILIAHSVNGTVYTTLYAHLDSMSVTAGQSVSKGQTIGKMGSTGNVTGPHLHFEVHKGGWNAAKSNAVNPMNMLP</sequence>
<dbReference type="Pfam" id="PF01551">
    <property type="entry name" value="Peptidase_M23"/>
    <property type="match status" value="1"/>
</dbReference>
<dbReference type="InterPro" id="IPR050570">
    <property type="entry name" value="Cell_wall_metabolism_enzyme"/>
</dbReference>
<accession>A0A9X3WC69</accession>
<dbReference type="Proteomes" id="UP001145069">
    <property type="component" value="Unassembled WGS sequence"/>
</dbReference>
<evidence type="ECO:0000259" key="1">
    <source>
        <dbReference type="Pfam" id="PF01551"/>
    </source>
</evidence>
<protein>
    <submittedName>
        <fullName evidence="2">M23 family metallopeptidase</fullName>
    </submittedName>
</protein>
<dbReference type="CDD" id="cd12797">
    <property type="entry name" value="M23_peptidase"/>
    <property type="match status" value="1"/>
</dbReference>
<gene>
    <name evidence="2" type="ORF">NC799_04360</name>
</gene>
<dbReference type="EMBL" id="JAMQKC010000002">
    <property type="protein sequence ID" value="MDC3416143.1"/>
    <property type="molecule type" value="Genomic_DNA"/>
</dbReference>
<reference evidence="2" key="1">
    <citation type="submission" date="2022-06" db="EMBL/GenBank/DDBJ databases">
        <title>Aquibacillus sp. a new bacterium isolated from soil saline samples.</title>
        <authorList>
            <person name="Galisteo C."/>
            <person name="De La Haba R."/>
            <person name="Sanchez-Porro C."/>
            <person name="Ventosa A."/>
        </authorList>
    </citation>
    <scope>NUCLEOTIDE SEQUENCE</scope>
    <source>
        <strain evidence="2">3ASR75-54</strain>
    </source>
</reference>
<name>A0A9X3WC69_9BACI</name>
<dbReference type="InterPro" id="IPR016047">
    <property type="entry name" value="M23ase_b-sheet_dom"/>
</dbReference>
<organism evidence="2 3">
    <name type="scientific">Aquibacillus salsiterrae</name>
    <dbReference type="NCBI Taxonomy" id="2950439"/>
    <lineage>
        <taxon>Bacteria</taxon>
        <taxon>Bacillati</taxon>
        <taxon>Bacillota</taxon>
        <taxon>Bacilli</taxon>
        <taxon>Bacillales</taxon>
        <taxon>Bacillaceae</taxon>
        <taxon>Aquibacillus</taxon>
    </lineage>
</organism>
<dbReference type="InterPro" id="IPR011055">
    <property type="entry name" value="Dup_hybrid_motif"/>
</dbReference>
<dbReference type="PANTHER" id="PTHR21666">
    <property type="entry name" value="PEPTIDASE-RELATED"/>
    <property type="match status" value="1"/>
</dbReference>